<dbReference type="AlphaFoldDB" id="A0A8J7YQ55"/>
<evidence type="ECO:0000313" key="2">
    <source>
        <dbReference type="EMBL" id="MBX8632283.1"/>
    </source>
</evidence>
<dbReference type="Proteomes" id="UP000716004">
    <property type="component" value="Unassembled WGS sequence"/>
</dbReference>
<keyword evidence="1" id="KW-1133">Transmembrane helix</keyword>
<evidence type="ECO:0000256" key="1">
    <source>
        <dbReference type="SAM" id="Phobius"/>
    </source>
</evidence>
<comment type="caution">
    <text evidence="2">The sequence shown here is derived from an EMBL/GenBank/DDBJ whole genome shotgun (WGS) entry which is preliminary data.</text>
</comment>
<keyword evidence="1" id="KW-0812">Transmembrane</keyword>
<feature type="transmembrane region" description="Helical" evidence="1">
    <location>
        <begin position="15"/>
        <end position="37"/>
    </location>
</feature>
<feature type="transmembrane region" description="Helical" evidence="1">
    <location>
        <begin position="83"/>
        <end position="103"/>
    </location>
</feature>
<feature type="transmembrane region" description="Helical" evidence="1">
    <location>
        <begin position="115"/>
        <end position="135"/>
    </location>
</feature>
<organism evidence="2 3">
    <name type="scientific">Candidatus Sysuiplasma superficiale</name>
    <dbReference type="NCBI Taxonomy" id="2823368"/>
    <lineage>
        <taxon>Archaea</taxon>
        <taxon>Methanobacteriati</taxon>
        <taxon>Thermoplasmatota</taxon>
        <taxon>Thermoplasmata</taxon>
        <taxon>Candidatus Sysuiplasmatales</taxon>
        <taxon>Candidatus Sysuiplasmataceae</taxon>
        <taxon>Candidatus Sysuiplasma</taxon>
    </lineage>
</organism>
<name>A0A8J7YQ55_9ARCH</name>
<feature type="transmembrane region" description="Helical" evidence="1">
    <location>
        <begin position="141"/>
        <end position="163"/>
    </location>
</feature>
<protein>
    <submittedName>
        <fullName evidence="2">Uncharacterized protein</fullName>
    </submittedName>
</protein>
<accession>A0A8J7YQ55</accession>
<sequence length="178" mass="19373">MLTELTALVQSSQQAAGSTVGTGFIALFLTLAVLLSIRRIRSSIYGAKFSKRRLFFRAAAYLILTTAGLFSAGPYALEIYMTLALIPPGMLAGLKWGSAADFFYVGSQVYYRRSFLIVVLWLVTFIGKVLGEVLFPDQFAAVFVIAVLLSSLTGVILGETVAVQRSFAEFRYSATQQG</sequence>
<dbReference type="EMBL" id="JAGVSJ010000019">
    <property type="protein sequence ID" value="MBX8632283.1"/>
    <property type="molecule type" value="Genomic_DNA"/>
</dbReference>
<keyword evidence="1" id="KW-0472">Membrane</keyword>
<reference evidence="2" key="1">
    <citation type="submission" date="2021-04" db="EMBL/GenBank/DDBJ databases">
        <title>Genomic insights into ecological role and evolution of a novel Thermoplasmata order Candidatus Sysuiplasmatales.</title>
        <authorList>
            <person name="Yuan Y."/>
        </authorList>
    </citation>
    <scope>NUCLEOTIDE SEQUENCE</scope>
    <source>
        <strain evidence="2">YP2-bin.285</strain>
    </source>
</reference>
<proteinExistence type="predicted"/>
<feature type="transmembrane region" description="Helical" evidence="1">
    <location>
        <begin position="58"/>
        <end position="77"/>
    </location>
</feature>
<evidence type="ECO:0000313" key="3">
    <source>
        <dbReference type="Proteomes" id="UP000716004"/>
    </source>
</evidence>
<gene>
    <name evidence="2" type="ORF">J9259_07200</name>
</gene>